<feature type="signal peptide" evidence="2">
    <location>
        <begin position="1"/>
        <end position="25"/>
    </location>
</feature>
<evidence type="ECO:0000256" key="2">
    <source>
        <dbReference type="SAM" id="SignalP"/>
    </source>
</evidence>
<sequence>MRKSLKVLAAVAVAGLLLPAPKAHAVSKEIIQLQVQVQALQNAVQHLQQTDAEQMGAIQNIVQQTSNTVIQMNQTISALQNQLQAQQQSGGGAIQQVSTQIQSLNDSVDELRTRIEKLSHQMDQVESQLQNVQQPAAAPGSGASPDGQAAGQGQAAPGTDSGNATPQPQAAMQQPAFPPIKQLYQVALSDYEGGRYKLAASEFGDVVKDYPLDELSGSAQFYIGESNYRLHKYHDAIKAYENVLQNFAGNSKAPASRLHKAYAELALGERESGVHDLKALIARYPQTPEASQARVRLHGLGISSRRHSSASRGM</sequence>
<accession>C1F100</accession>
<dbReference type="HOGENOM" id="CLU_044315_3_0_0"/>
<protein>
    <submittedName>
        <fullName evidence="3">Transporter auxiliary protein, TonB-ExbB-ExbD/TolA-TolQ-TolR (TonB) family</fullName>
    </submittedName>
</protein>
<dbReference type="Pfam" id="PF13174">
    <property type="entry name" value="TPR_6"/>
    <property type="match status" value="2"/>
</dbReference>
<gene>
    <name evidence="3" type="ordered locus">ACP_0500</name>
</gene>
<dbReference type="AlphaFoldDB" id="C1F100"/>
<dbReference type="GO" id="GO:0051301">
    <property type="term" value="P:cell division"/>
    <property type="evidence" value="ECO:0007669"/>
    <property type="project" value="InterPro"/>
</dbReference>
<dbReference type="Gene3D" id="1.25.40.10">
    <property type="entry name" value="Tetratricopeptide repeat domain"/>
    <property type="match status" value="1"/>
</dbReference>
<dbReference type="HAMAP" id="MF_02066">
    <property type="entry name" value="CpoB"/>
    <property type="match status" value="1"/>
</dbReference>
<feature type="region of interest" description="Disordered" evidence="1">
    <location>
        <begin position="121"/>
        <end position="172"/>
    </location>
</feature>
<evidence type="ECO:0000313" key="4">
    <source>
        <dbReference type="Proteomes" id="UP000002207"/>
    </source>
</evidence>
<dbReference type="Gene3D" id="1.10.287.1490">
    <property type="match status" value="1"/>
</dbReference>
<dbReference type="OrthoDB" id="9768142at2"/>
<dbReference type="Proteomes" id="UP000002207">
    <property type="component" value="Chromosome"/>
</dbReference>
<dbReference type="STRING" id="240015.ACP_0500"/>
<dbReference type="InParanoid" id="C1F100"/>
<reference evidence="3 4" key="1">
    <citation type="journal article" date="2009" name="Appl. Environ. Microbiol.">
        <title>Three genomes from the phylum Acidobacteria provide insight into the lifestyles of these microorganisms in soils.</title>
        <authorList>
            <person name="Ward N.L."/>
            <person name="Challacombe J.F."/>
            <person name="Janssen P.H."/>
            <person name="Henrissat B."/>
            <person name="Coutinho P.M."/>
            <person name="Wu M."/>
            <person name="Xie G."/>
            <person name="Haft D.H."/>
            <person name="Sait M."/>
            <person name="Badger J."/>
            <person name="Barabote R.D."/>
            <person name="Bradley B."/>
            <person name="Brettin T.S."/>
            <person name="Brinkac L.M."/>
            <person name="Bruce D."/>
            <person name="Creasy T."/>
            <person name="Daugherty S.C."/>
            <person name="Davidsen T.M."/>
            <person name="DeBoy R.T."/>
            <person name="Detter J.C."/>
            <person name="Dodson R.J."/>
            <person name="Durkin A.S."/>
            <person name="Ganapathy A."/>
            <person name="Gwinn-Giglio M."/>
            <person name="Han C.S."/>
            <person name="Khouri H."/>
            <person name="Kiss H."/>
            <person name="Kothari S.P."/>
            <person name="Madupu R."/>
            <person name="Nelson K.E."/>
            <person name="Nelson W.C."/>
            <person name="Paulsen I."/>
            <person name="Penn K."/>
            <person name="Ren Q."/>
            <person name="Rosovitz M.J."/>
            <person name="Selengut J.D."/>
            <person name="Shrivastava S."/>
            <person name="Sullivan S.A."/>
            <person name="Tapia R."/>
            <person name="Thompson L.S."/>
            <person name="Watkins K.L."/>
            <person name="Yang Q."/>
            <person name="Yu C."/>
            <person name="Zafar N."/>
            <person name="Zhou L."/>
            <person name="Kuske C.R."/>
        </authorList>
    </citation>
    <scope>NUCLEOTIDE SEQUENCE [LARGE SCALE GENOMIC DNA]</scope>
    <source>
        <strain evidence="4">ATCC 51196 / DSM 11244 / BCRC 80197 / JCM 7670 / NBRC 15755 / NCIMB 13165 / 161</strain>
    </source>
</reference>
<dbReference type="RefSeq" id="WP_012680891.1">
    <property type="nucleotide sequence ID" value="NC_012483.1"/>
</dbReference>
<feature type="compositionally biased region" description="Polar residues" evidence="1">
    <location>
        <begin position="121"/>
        <end position="132"/>
    </location>
</feature>
<dbReference type="InterPro" id="IPR011990">
    <property type="entry name" value="TPR-like_helical_dom_sf"/>
</dbReference>
<dbReference type="InterPro" id="IPR019734">
    <property type="entry name" value="TPR_rpt"/>
</dbReference>
<dbReference type="KEGG" id="aca:ACP_0500"/>
<keyword evidence="4" id="KW-1185">Reference proteome</keyword>
<dbReference type="EMBL" id="CP001472">
    <property type="protein sequence ID" value="ACO34677.1"/>
    <property type="molecule type" value="Genomic_DNA"/>
</dbReference>
<evidence type="ECO:0000313" key="3">
    <source>
        <dbReference type="EMBL" id="ACO34677.1"/>
    </source>
</evidence>
<dbReference type="InterPro" id="IPR034706">
    <property type="entry name" value="CpoB"/>
</dbReference>
<keyword evidence="2" id="KW-0732">Signal</keyword>
<dbReference type="SUPFAM" id="SSF48452">
    <property type="entry name" value="TPR-like"/>
    <property type="match status" value="1"/>
</dbReference>
<organism evidence="3 4">
    <name type="scientific">Acidobacterium capsulatum (strain ATCC 51196 / DSM 11244 / BCRC 80197 / JCM 7670 / NBRC 15755 / NCIMB 13165 / 161)</name>
    <dbReference type="NCBI Taxonomy" id="240015"/>
    <lineage>
        <taxon>Bacteria</taxon>
        <taxon>Pseudomonadati</taxon>
        <taxon>Acidobacteriota</taxon>
        <taxon>Terriglobia</taxon>
        <taxon>Terriglobales</taxon>
        <taxon>Acidobacteriaceae</taxon>
        <taxon>Acidobacterium</taxon>
    </lineage>
</organism>
<evidence type="ECO:0000256" key="1">
    <source>
        <dbReference type="SAM" id="MobiDB-lite"/>
    </source>
</evidence>
<name>C1F100_ACIC5</name>
<feature type="compositionally biased region" description="Low complexity" evidence="1">
    <location>
        <begin position="133"/>
        <end position="172"/>
    </location>
</feature>
<dbReference type="eggNOG" id="COG1729">
    <property type="taxonomic scope" value="Bacteria"/>
</dbReference>
<feature type="chain" id="PRO_5002909203" evidence="2">
    <location>
        <begin position="26"/>
        <end position="314"/>
    </location>
</feature>
<proteinExistence type="inferred from homology"/>